<accession>A0A5C4SWM3</accession>
<protein>
    <submittedName>
        <fullName evidence="2">TIM barrel protein</fullName>
    </submittedName>
</protein>
<dbReference type="EMBL" id="VDCQ01000091">
    <property type="protein sequence ID" value="TNJ59627.1"/>
    <property type="molecule type" value="Genomic_DNA"/>
</dbReference>
<dbReference type="InterPro" id="IPR036237">
    <property type="entry name" value="Xyl_isomerase-like_sf"/>
</dbReference>
<proteinExistence type="predicted"/>
<dbReference type="Proteomes" id="UP000307943">
    <property type="component" value="Unassembled WGS sequence"/>
</dbReference>
<feature type="domain" description="Xylose isomerase-like TIM barrel" evidence="1">
    <location>
        <begin position="33"/>
        <end position="257"/>
    </location>
</feature>
<dbReference type="InterPro" id="IPR050312">
    <property type="entry name" value="IolE/XylAMocC-like"/>
</dbReference>
<comment type="caution">
    <text evidence="2">The sequence shown here is derived from an EMBL/GenBank/DDBJ whole genome shotgun (WGS) entry which is preliminary data.</text>
</comment>
<dbReference type="Gene3D" id="3.20.20.150">
    <property type="entry name" value="Divalent-metal-dependent TIM barrel enzymes"/>
    <property type="match status" value="1"/>
</dbReference>
<evidence type="ECO:0000259" key="1">
    <source>
        <dbReference type="Pfam" id="PF01261"/>
    </source>
</evidence>
<dbReference type="OrthoDB" id="9815124at2"/>
<dbReference type="RefSeq" id="WP_139607285.1">
    <property type="nucleotide sequence ID" value="NZ_VDCQ01000091.1"/>
</dbReference>
<evidence type="ECO:0000313" key="2">
    <source>
        <dbReference type="EMBL" id="TNJ59627.1"/>
    </source>
</evidence>
<name>A0A5C4SWM3_9BACL</name>
<dbReference type="SUPFAM" id="SSF51658">
    <property type="entry name" value="Xylose isomerase-like"/>
    <property type="match status" value="1"/>
</dbReference>
<keyword evidence="3" id="KW-1185">Reference proteome</keyword>
<dbReference type="AlphaFoldDB" id="A0A5C4SWM3"/>
<dbReference type="InterPro" id="IPR013022">
    <property type="entry name" value="Xyl_isomerase-like_TIM-brl"/>
</dbReference>
<organism evidence="2 3">
    <name type="scientific">Paenibacillus hemerocallicola</name>
    <dbReference type="NCBI Taxonomy" id="1172614"/>
    <lineage>
        <taxon>Bacteria</taxon>
        <taxon>Bacillati</taxon>
        <taxon>Bacillota</taxon>
        <taxon>Bacilli</taxon>
        <taxon>Bacillales</taxon>
        <taxon>Paenibacillaceae</taxon>
        <taxon>Paenibacillus</taxon>
    </lineage>
</organism>
<evidence type="ECO:0000313" key="3">
    <source>
        <dbReference type="Proteomes" id="UP000307943"/>
    </source>
</evidence>
<reference evidence="2 3" key="1">
    <citation type="submission" date="2019-05" db="EMBL/GenBank/DDBJ databases">
        <title>We sequenced the genome of Paenibacillus hemerocallicola KCTC 33185 for further insight into its adaptation and study the phylogeny of Paenibacillus.</title>
        <authorList>
            <person name="Narsing Rao M.P."/>
        </authorList>
    </citation>
    <scope>NUCLEOTIDE SEQUENCE [LARGE SCALE GENOMIC DNA]</scope>
    <source>
        <strain evidence="2 3">KCTC 33185</strain>
    </source>
</reference>
<dbReference type="Pfam" id="PF01261">
    <property type="entry name" value="AP_endonuc_2"/>
    <property type="match status" value="1"/>
</dbReference>
<sequence length="267" mass="29766">MREKIATMGNEPLFVGGMLSVTFRQLQAKEIIELTAKAGLQLIEWGSDVHVPPGESGVARDTARMTAEAGLQVSGYASYYRVGDEPAGQFDRVLESALELGAPSIRVWAGRLGSAQADEEVRGRTVEDARRIAEQASAHGLTVDFEFHNNTLTDTVDSTVRLMEQIASPHVRSCWQAALDETAEQRSEGLKRILPWLSTIHVFHLVARERLPLREGVDEWRGYLDIIRQLGQRRSVLLEFVRNNEPEQFMQDAAALNALLDSVNRSE</sequence>
<dbReference type="PANTHER" id="PTHR12110">
    <property type="entry name" value="HYDROXYPYRUVATE ISOMERASE"/>
    <property type="match status" value="1"/>
</dbReference>
<dbReference type="PANTHER" id="PTHR12110:SF41">
    <property type="entry name" value="INOSOSE DEHYDRATASE"/>
    <property type="match status" value="1"/>
</dbReference>
<gene>
    <name evidence="2" type="ORF">FE784_37010</name>
</gene>